<comment type="similarity">
    <text evidence="4">Belongs to the class I-like SAM-binding methyltransferase superfamily. C5-methyltransferase family.</text>
</comment>
<dbReference type="InterPro" id="IPR050750">
    <property type="entry name" value="C5-MTase"/>
</dbReference>
<proteinExistence type="inferred from homology"/>
<name>A0AAD5XD66_9FUNG</name>
<evidence type="ECO:0000313" key="5">
    <source>
        <dbReference type="EMBL" id="KAJ3121232.1"/>
    </source>
</evidence>
<dbReference type="Proteomes" id="UP001211907">
    <property type="component" value="Unassembled WGS sequence"/>
</dbReference>
<reference evidence="5" key="1">
    <citation type="submission" date="2020-05" db="EMBL/GenBank/DDBJ databases">
        <title>Phylogenomic resolution of chytrid fungi.</title>
        <authorList>
            <person name="Stajich J.E."/>
            <person name="Amses K."/>
            <person name="Simmons R."/>
            <person name="Seto K."/>
            <person name="Myers J."/>
            <person name="Bonds A."/>
            <person name="Quandt C.A."/>
            <person name="Barry K."/>
            <person name="Liu P."/>
            <person name="Grigoriev I."/>
            <person name="Longcore J.E."/>
            <person name="James T.Y."/>
        </authorList>
    </citation>
    <scope>NUCLEOTIDE SEQUENCE</scope>
    <source>
        <strain evidence="5">JEL0513</strain>
    </source>
</reference>
<evidence type="ECO:0000256" key="1">
    <source>
        <dbReference type="ARBA" id="ARBA00022603"/>
    </source>
</evidence>
<dbReference type="AlphaFoldDB" id="A0AAD5XD66"/>
<dbReference type="Pfam" id="PF00145">
    <property type="entry name" value="DNA_methylase"/>
    <property type="match status" value="1"/>
</dbReference>
<evidence type="ECO:0000256" key="2">
    <source>
        <dbReference type="ARBA" id="ARBA00022679"/>
    </source>
</evidence>
<feature type="active site" evidence="4">
    <location>
        <position position="107"/>
    </location>
</feature>
<keyword evidence="2 4" id="KW-0808">Transferase</keyword>
<dbReference type="PANTHER" id="PTHR46098:SF1">
    <property type="entry name" value="TRNA (CYTOSINE(38)-C(5))-METHYLTRANSFERASE"/>
    <property type="match status" value="1"/>
</dbReference>
<keyword evidence="3 4" id="KW-0949">S-adenosyl-L-methionine</keyword>
<dbReference type="PROSITE" id="PS51679">
    <property type="entry name" value="SAM_MT_C5"/>
    <property type="match status" value="1"/>
</dbReference>
<evidence type="ECO:0000256" key="3">
    <source>
        <dbReference type="ARBA" id="ARBA00022691"/>
    </source>
</evidence>
<dbReference type="InterPro" id="IPR001525">
    <property type="entry name" value="C5_MeTfrase"/>
</dbReference>
<keyword evidence="6" id="KW-1185">Reference proteome</keyword>
<dbReference type="SUPFAM" id="SSF53335">
    <property type="entry name" value="S-adenosyl-L-methionine-dependent methyltransferases"/>
    <property type="match status" value="1"/>
</dbReference>
<dbReference type="EMBL" id="JADGJH010000897">
    <property type="protein sequence ID" value="KAJ3121232.1"/>
    <property type="molecule type" value="Genomic_DNA"/>
</dbReference>
<dbReference type="Gene3D" id="3.40.50.150">
    <property type="entry name" value="Vaccinia Virus protein VP39"/>
    <property type="match status" value="1"/>
</dbReference>
<evidence type="ECO:0000313" key="6">
    <source>
        <dbReference type="Proteomes" id="UP001211907"/>
    </source>
</evidence>
<comment type="caution">
    <text evidence="5">The sequence shown here is derived from an EMBL/GenBank/DDBJ whole genome shotgun (WGS) entry which is preliminary data.</text>
</comment>
<protein>
    <submittedName>
        <fullName evidence="5">C-5 cytosine-specific DNA methylase</fullName>
    </submittedName>
</protein>
<dbReference type="GO" id="GO:0032259">
    <property type="term" value="P:methylation"/>
    <property type="evidence" value="ECO:0007669"/>
    <property type="project" value="UniProtKB-KW"/>
</dbReference>
<dbReference type="PRINTS" id="PR00105">
    <property type="entry name" value="C5METTRFRASE"/>
</dbReference>
<evidence type="ECO:0000256" key="4">
    <source>
        <dbReference type="PROSITE-ProRule" id="PRU01016"/>
    </source>
</evidence>
<dbReference type="InterPro" id="IPR029063">
    <property type="entry name" value="SAM-dependent_MTases_sf"/>
</dbReference>
<dbReference type="Gene3D" id="3.90.120.10">
    <property type="entry name" value="DNA Methylase, subunit A, domain 2"/>
    <property type="match status" value="1"/>
</dbReference>
<gene>
    <name evidence="5" type="primary">DNMT2_3</name>
    <name evidence="5" type="ORF">HK100_012456</name>
</gene>
<dbReference type="GO" id="GO:0005634">
    <property type="term" value="C:nucleus"/>
    <property type="evidence" value="ECO:0007669"/>
    <property type="project" value="TreeGrafter"/>
</dbReference>
<organism evidence="5 6">
    <name type="scientific">Physocladia obscura</name>
    <dbReference type="NCBI Taxonomy" id="109957"/>
    <lineage>
        <taxon>Eukaryota</taxon>
        <taxon>Fungi</taxon>
        <taxon>Fungi incertae sedis</taxon>
        <taxon>Chytridiomycota</taxon>
        <taxon>Chytridiomycota incertae sedis</taxon>
        <taxon>Chytridiomycetes</taxon>
        <taxon>Chytridiales</taxon>
        <taxon>Chytriomycetaceae</taxon>
        <taxon>Physocladia</taxon>
    </lineage>
</organism>
<keyword evidence="1 4" id="KW-0489">Methyltransferase</keyword>
<dbReference type="GO" id="GO:0008168">
    <property type="term" value="F:methyltransferase activity"/>
    <property type="evidence" value="ECO:0007669"/>
    <property type="project" value="UniProtKB-KW"/>
</dbReference>
<sequence length="379" mass="42867">MKRTLNHNEVSDTGKKRCDEAESKDEEITALEFFSGVGGLRFGLETAFANTKTKVKVLAAFDINTAANTVYARSFGHNPSTKSVESLSPAAIDALGITRIWLLSPPCQPFTRGGSERDHLDNRSRPLLHLIESMPALKHKPEFFFLENVPNFEKSECRNRLVACLQRLGYTYSEYIVSPLQFGITNDRKRYYLAATKISDSKDIAEPNLSLDLITQWPPNGDTAVSVRPLSHYLQQDLDDVTPFLLPPQYITKHPTFRFDIVRPDSVRSSTITKAYGTKMVTRAGSFLQTKNMHITEPNFKDNASILELGLRFLTPIEIARLHAFPIEIDLTEDEKTNKNKHRLVFPPSITIAQQYKLLGNSLNVKVIAELMRQSFCFK</sequence>
<dbReference type="PANTHER" id="PTHR46098">
    <property type="entry name" value="TRNA (CYTOSINE(38)-C(5))-METHYLTRANSFERASE"/>
    <property type="match status" value="1"/>
</dbReference>
<accession>A0AAD5XD66</accession>